<accession>A0A1H8H8V2</accession>
<dbReference type="GO" id="GO:0003677">
    <property type="term" value="F:DNA binding"/>
    <property type="evidence" value="ECO:0007669"/>
    <property type="project" value="InterPro"/>
</dbReference>
<dbReference type="GO" id="GO:0004803">
    <property type="term" value="F:transposase activity"/>
    <property type="evidence" value="ECO:0007669"/>
    <property type="project" value="InterPro"/>
</dbReference>
<evidence type="ECO:0000313" key="2">
    <source>
        <dbReference type="EMBL" id="SEN52207.1"/>
    </source>
</evidence>
<evidence type="ECO:0000259" key="1">
    <source>
        <dbReference type="Pfam" id="PF01609"/>
    </source>
</evidence>
<dbReference type="InterPro" id="IPR002559">
    <property type="entry name" value="Transposase_11"/>
</dbReference>
<dbReference type="PANTHER" id="PTHR33258:SF1">
    <property type="entry name" value="TRANSPOSASE INSL FOR INSERTION SEQUENCE ELEMENT IS186A-RELATED"/>
    <property type="match status" value="1"/>
</dbReference>
<evidence type="ECO:0000313" key="3">
    <source>
        <dbReference type="Proteomes" id="UP000199459"/>
    </source>
</evidence>
<dbReference type="PANTHER" id="PTHR33258">
    <property type="entry name" value="TRANSPOSASE INSL FOR INSERTION SEQUENCE ELEMENT IS186A-RELATED"/>
    <property type="match status" value="1"/>
</dbReference>
<sequence>MDYAWFNQLTNKDVYFVTRLKSNACYKVTERHAIPKNKGLVSDQTIMLTGNDALKKCPKTLRRIVYWDQETGAQYTFLTNHFKLAARTIADIYKARWHVELFLKWIKQNLKIKSFVGTSKNAVMTQI</sequence>
<protein>
    <submittedName>
        <fullName evidence="2">Transposase DDE domain-containing protein</fullName>
    </submittedName>
</protein>
<dbReference type="InterPro" id="IPR012337">
    <property type="entry name" value="RNaseH-like_sf"/>
</dbReference>
<organism evidence="2 3">
    <name type="scientific">Nitrosomonas marina</name>
    <dbReference type="NCBI Taxonomy" id="917"/>
    <lineage>
        <taxon>Bacteria</taxon>
        <taxon>Pseudomonadati</taxon>
        <taxon>Pseudomonadota</taxon>
        <taxon>Betaproteobacteria</taxon>
        <taxon>Nitrosomonadales</taxon>
        <taxon>Nitrosomonadaceae</taxon>
        <taxon>Nitrosomonas</taxon>
    </lineage>
</organism>
<dbReference type="Pfam" id="PF01609">
    <property type="entry name" value="DDE_Tnp_1"/>
    <property type="match status" value="1"/>
</dbReference>
<dbReference type="SUPFAM" id="SSF53098">
    <property type="entry name" value="Ribonuclease H-like"/>
    <property type="match status" value="1"/>
</dbReference>
<gene>
    <name evidence="2" type="ORF">SAMN05216325_12216</name>
</gene>
<dbReference type="EMBL" id="FOCP01000022">
    <property type="protein sequence ID" value="SEN52207.1"/>
    <property type="molecule type" value="Genomic_DNA"/>
</dbReference>
<proteinExistence type="predicted"/>
<dbReference type="AlphaFoldDB" id="A0A1H8H8V2"/>
<name>A0A1H8H8V2_9PROT</name>
<reference evidence="2 3" key="1">
    <citation type="submission" date="2016-10" db="EMBL/GenBank/DDBJ databases">
        <authorList>
            <person name="de Groot N.N."/>
        </authorList>
    </citation>
    <scope>NUCLEOTIDE SEQUENCE [LARGE SCALE GENOMIC DNA]</scope>
    <source>
        <strain evidence="2 3">Nm22</strain>
    </source>
</reference>
<feature type="domain" description="Transposase IS4-like" evidence="1">
    <location>
        <begin position="3"/>
        <end position="126"/>
    </location>
</feature>
<dbReference type="GO" id="GO:0006313">
    <property type="term" value="P:DNA transposition"/>
    <property type="evidence" value="ECO:0007669"/>
    <property type="project" value="InterPro"/>
</dbReference>
<dbReference type="Proteomes" id="UP000199459">
    <property type="component" value="Unassembled WGS sequence"/>
</dbReference>